<dbReference type="InterPro" id="IPR001969">
    <property type="entry name" value="Aspartic_peptidase_AS"/>
</dbReference>
<dbReference type="Proteomes" id="UP000276133">
    <property type="component" value="Unassembled WGS sequence"/>
</dbReference>
<dbReference type="GO" id="GO:0006508">
    <property type="term" value="P:proteolysis"/>
    <property type="evidence" value="ECO:0007669"/>
    <property type="project" value="InterPro"/>
</dbReference>
<dbReference type="InterPro" id="IPR021109">
    <property type="entry name" value="Peptidase_aspartic_dom_sf"/>
</dbReference>
<keyword evidence="1" id="KW-0695">RNA-directed DNA polymerase</keyword>
<reference evidence="1 2" key="1">
    <citation type="journal article" date="2018" name="Sci. Rep.">
        <title>Genomic signatures of local adaptation to the degree of environmental predictability in rotifers.</title>
        <authorList>
            <person name="Franch-Gras L."/>
            <person name="Hahn C."/>
            <person name="Garcia-Roger E.M."/>
            <person name="Carmona M.J."/>
            <person name="Serra M."/>
            <person name="Gomez A."/>
        </authorList>
    </citation>
    <scope>NUCLEOTIDE SEQUENCE [LARGE SCALE GENOMIC DNA]</scope>
    <source>
        <strain evidence="1">HYR1</strain>
    </source>
</reference>
<keyword evidence="2" id="KW-1185">Reference proteome</keyword>
<dbReference type="AlphaFoldDB" id="A0A3M7PLP3"/>
<sequence>VNGQEFSFLIDTGSPVNIIDELTYATLTPRPILQTCKTAFYPYKSGTPLQVLGQFNAKVVNSKNTAIEADFVVINGRAELLLSHKTAVTLGVIKILSPVETIRPQYPSTKVEEQLKQELKNIFPKLFSDKMGCINSQTVKLQIDANTQ</sequence>
<accession>A0A3M7PLP3</accession>
<comment type="caution">
    <text evidence="1">The sequence shown here is derived from an EMBL/GenBank/DDBJ whole genome shotgun (WGS) entry which is preliminary data.</text>
</comment>
<dbReference type="SUPFAM" id="SSF50630">
    <property type="entry name" value="Acid proteases"/>
    <property type="match status" value="1"/>
</dbReference>
<organism evidence="1 2">
    <name type="scientific">Brachionus plicatilis</name>
    <name type="common">Marine rotifer</name>
    <name type="synonym">Brachionus muelleri</name>
    <dbReference type="NCBI Taxonomy" id="10195"/>
    <lineage>
        <taxon>Eukaryota</taxon>
        <taxon>Metazoa</taxon>
        <taxon>Spiralia</taxon>
        <taxon>Gnathifera</taxon>
        <taxon>Rotifera</taxon>
        <taxon>Eurotatoria</taxon>
        <taxon>Monogononta</taxon>
        <taxon>Pseudotrocha</taxon>
        <taxon>Ploima</taxon>
        <taxon>Brachionidae</taxon>
        <taxon>Brachionus</taxon>
    </lineage>
</organism>
<feature type="non-terminal residue" evidence="1">
    <location>
        <position position="1"/>
    </location>
</feature>
<dbReference type="OrthoDB" id="10209640at2759"/>
<keyword evidence="1" id="KW-0548">Nucleotidyltransferase</keyword>
<protein>
    <submittedName>
        <fullName evidence="1">RNA-directed DNA polymerase</fullName>
    </submittedName>
</protein>
<proteinExistence type="predicted"/>
<dbReference type="PROSITE" id="PS00141">
    <property type="entry name" value="ASP_PROTEASE"/>
    <property type="match status" value="1"/>
</dbReference>
<dbReference type="EMBL" id="REGN01010005">
    <property type="protein sequence ID" value="RMZ99893.1"/>
    <property type="molecule type" value="Genomic_DNA"/>
</dbReference>
<name>A0A3M7PLP3_BRAPC</name>
<dbReference type="GO" id="GO:0004190">
    <property type="term" value="F:aspartic-type endopeptidase activity"/>
    <property type="evidence" value="ECO:0007669"/>
    <property type="project" value="InterPro"/>
</dbReference>
<gene>
    <name evidence="1" type="ORF">BpHYR1_049345</name>
</gene>
<evidence type="ECO:0000313" key="2">
    <source>
        <dbReference type="Proteomes" id="UP000276133"/>
    </source>
</evidence>
<keyword evidence="1" id="KW-0808">Transferase</keyword>
<dbReference type="Gene3D" id="2.40.70.10">
    <property type="entry name" value="Acid Proteases"/>
    <property type="match status" value="1"/>
</dbReference>
<dbReference type="GO" id="GO:0003964">
    <property type="term" value="F:RNA-directed DNA polymerase activity"/>
    <property type="evidence" value="ECO:0007669"/>
    <property type="project" value="UniProtKB-KW"/>
</dbReference>
<evidence type="ECO:0000313" key="1">
    <source>
        <dbReference type="EMBL" id="RMZ99893.1"/>
    </source>
</evidence>